<name>A0ABM2XDJ4_MESAU</name>
<protein>
    <submittedName>
        <fullName evidence="9">Rhox homeobox family member 2B-like</fullName>
    </submittedName>
</protein>
<evidence type="ECO:0000256" key="2">
    <source>
        <dbReference type="ARBA" id="ARBA00023155"/>
    </source>
</evidence>
<sequence length="189" mass="21144">MEHQNVDYLLHVRSDKDKERWNGAETPMVLPGGEGRNEEETAQGQPEQGAAAAEGEAAGELSGEGPSAAGAEGLVDEGNQEERGAEGSGQENNPGHQGMGGNEAVPPLPLSVRWTCTHPVRILVPECRPRHHHRFTLPQLQELESTFRRSHYISPAEAKRMAACMGISEARVQRWFWKRREQYRRYKRL</sequence>
<reference evidence="9" key="1">
    <citation type="submission" date="2025-08" db="UniProtKB">
        <authorList>
            <consortium name="RefSeq"/>
        </authorList>
    </citation>
    <scope>IDENTIFICATION</scope>
    <source>
        <tissue evidence="9">Liver</tissue>
    </source>
</reference>
<feature type="region of interest" description="Disordered" evidence="6">
    <location>
        <begin position="1"/>
        <end position="106"/>
    </location>
</feature>
<accession>A0ABM2XDJ4</accession>
<feature type="DNA-binding region" description="Homeobox" evidence="4">
    <location>
        <begin position="128"/>
        <end position="187"/>
    </location>
</feature>
<evidence type="ECO:0000313" key="9">
    <source>
        <dbReference type="RefSeq" id="XP_040599813.1"/>
    </source>
</evidence>
<dbReference type="RefSeq" id="XP_040599813.1">
    <property type="nucleotide sequence ID" value="XM_040743879.1"/>
</dbReference>
<organism evidence="8 9">
    <name type="scientific">Mesocricetus auratus</name>
    <name type="common">Golden hamster</name>
    <dbReference type="NCBI Taxonomy" id="10036"/>
    <lineage>
        <taxon>Eukaryota</taxon>
        <taxon>Metazoa</taxon>
        <taxon>Chordata</taxon>
        <taxon>Craniata</taxon>
        <taxon>Vertebrata</taxon>
        <taxon>Euteleostomi</taxon>
        <taxon>Mammalia</taxon>
        <taxon>Eutheria</taxon>
        <taxon>Euarchontoglires</taxon>
        <taxon>Glires</taxon>
        <taxon>Rodentia</taxon>
        <taxon>Myomorpha</taxon>
        <taxon>Muroidea</taxon>
        <taxon>Cricetidae</taxon>
        <taxon>Cricetinae</taxon>
        <taxon>Mesocricetus</taxon>
    </lineage>
</organism>
<proteinExistence type="predicted"/>
<evidence type="ECO:0000256" key="4">
    <source>
        <dbReference type="PROSITE-ProRule" id="PRU00108"/>
    </source>
</evidence>
<dbReference type="GeneID" id="121139861"/>
<dbReference type="Gene3D" id="1.10.10.60">
    <property type="entry name" value="Homeodomain-like"/>
    <property type="match status" value="1"/>
</dbReference>
<feature type="compositionally biased region" description="Low complexity" evidence="6">
    <location>
        <begin position="42"/>
        <end position="73"/>
    </location>
</feature>
<dbReference type="SUPFAM" id="SSF46689">
    <property type="entry name" value="Homeodomain-like"/>
    <property type="match status" value="1"/>
</dbReference>
<dbReference type="PANTHER" id="PTHR47465">
    <property type="entry name" value="MCG113260-RELATED-RELATED"/>
    <property type="match status" value="1"/>
</dbReference>
<gene>
    <name evidence="9" type="primary">LOC121139861</name>
</gene>
<evidence type="ECO:0000259" key="7">
    <source>
        <dbReference type="PROSITE" id="PS50071"/>
    </source>
</evidence>
<feature type="compositionally biased region" description="Basic and acidic residues" evidence="6">
    <location>
        <begin position="1"/>
        <end position="22"/>
    </location>
</feature>
<evidence type="ECO:0000256" key="5">
    <source>
        <dbReference type="RuleBase" id="RU000682"/>
    </source>
</evidence>
<comment type="subcellular location">
    <subcellularLocation>
        <location evidence="4 5">Nucleus</location>
    </subcellularLocation>
</comment>
<dbReference type="Pfam" id="PF00046">
    <property type="entry name" value="Homeodomain"/>
    <property type="match status" value="1"/>
</dbReference>
<feature type="domain" description="Homeobox" evidence="7">
    <location>
        <begin position="126"/>
        <end position="186"/>
    </location>
</feature>
<keyword evidence="2 4" id="KW-0371">Homeobox</keyword>
<dbReference type="PROSITE" id="PS50071">
    <property type="entry name" value="HOMEOBOX_2"/>
    <property type="match status" value="1"/>
</dbReference>
<evidence type="ECO:0000256" key="6">
    <source>
        <dbReference type="SAM" id="MobiDB-lite"/>
    </source>
</evidence>
<dbReference type="CDD" id="cd00086">
    <property type="entry name" value="homeodomain"/>
    <property type="match status" value="1"/>
</dbReference>
<dbReference type="InterPro" id="IPR001356">
    <property type="entry name" value="HD"/>
</dbReference>
<evidence type="ECO:0000256" key="3">
    <source>
        <dbReference type="ARBA" id="ARBA00023242"/>
    </source>
</evidence>
<dbReference type="SMART" id="SM00389">
    <property type="entry name" value="HOX"/>
    <property type="match status" value="1"/>
</dbReference>
<evidence type="ECO:0000256" key="1">
    <source>
        <dbReference type="ARBA" id="ARBA00023125"/>
    </source>
</evidence>
<dbReference type="Proteomes" id="UP000886700">
    <property type="component" value="Unplaced"/>
</dbReference>
<keyword evidence="1 4" id="KW-0238">DNA-binding</keyword>
<keyword evidence="8" id="KW-1185">Reference proteome</keyword>
<evidence type="ECO:0000313" key="8">
    <source>
        <dbReference type="Proteomes" id="UP000886700"/>
    </source>
</evidence>
<keyword evidence="3 4" id="KW-0539">Nucleus</keyword>
<dbReference type="InterPro" id="IPR009057">
    <property type="entry name" value="Homeodomain-like_sf"/>
</dbReference>